<evidence type="ECO:0000259" key="15">
    <source>
        <dbReference type="PROSITE" id="PS50255"/>
    </source>
</evidence>
<dbReference type="AlphaFoldDB" id="A0A915PRI2"/>
<proteinExistence type="inferred from homology"/>
<reference evidence="17" key="1">
    <citation type="submission" date="2022-11" db="UniProtKB">
        <authorList>
            <consortium name="WormBaseParasite"/>
        </authorList>
    </citation>
    <scope>IDENTIFICATION</scope>
</reference>
<dbReference type="PRINTS" id="PR00363">
    <property type="entry name" value="CYTOCHROMEB5"/>
</dbReference>
<sequence>MTGIQRVTRAQVAEHNSSNSAWICIGNKVYDLTTFLDEHPGGNEVLLRLAGLDGTEAYEDIGHSTDAQHLKENYLVAEIVDVKKA</sequence>
<dbReference type="InterPro" id="IPR050668">
    <property type="entry name" value="Cytochrome_b5"/>
</dbReference>
<evidence type="ECO:0000256" key="1">
    <source>
        <dbReference type="ARBA" id="ARBA00004131"/>
    </source>
</evidence>
<keyword evidence="8" id="KW-0249">Electron transport</keyword>
<keyword evidence="16" id="KW-1185">Reference proteome</keyword>
<evidence type="ECO:0000256" key="12">
    <source>
        <dbReference type="ARBA" id="ARBA00038168"/>
    </source>
</evidence>
<keyword evidence="7" id="KW-0492">Microsome</keyword>
<evidence type="ECO:0000256" key="11">
    <source>
        <dbReference type="ARBA" id="ARBA00037877"/>
    </source>
</evidence>
<evidence type="ECO:0000256" key="7">
    <source>
        <dbReference type="ARBA" id="ARBA00022848"/>
    </source>
</evidence>
<organism evidence="16 17">
    <name type="scientific">Setaria digitata</name>
    <dbReference type="NCBI Taxonomy" id="48799"/>
    <lineage>
        <taxon>Eukaryota</taxon>
        <taxon>Metazoa</taxon>
        <taxon>Ecdysozoa</taxon>
        <taxon>Nematoda</taxon>
        <taxon>Chromadorea</taxon>
        <taxon>Rhabditida</taxon>
        <taxon>Spirurina</taxon>
        <taxon>Spiruromorpha</taxon>
        <taxon>Filarioidea</taxon>
        <taxon>Setariidae</taxon>
        <taxon>Setaria</taxon>
    </lineage>
</organism>
<dbReference type="WBParaSite" id="sdigi.contig365.g7780.t1">
    <property type="protein sequence ID" value="sdigi.contig365.g7780.t1"/>
    <property type="gene ID" value="sdigi.contig365.g7780"/>
</dbReference>
<dbReference type="PROSITE" id="PS00191">
    <property type="entry name" value="CYTOCHROME_B5_1"/>
    <property type="match status" value="1"/>
</dbReference>
<evidence type="ECO:0000256" key="2">
    <source>
        <dbReference type="ARBA" id="ARBA00022448"/>
    </source>
</evidence>
<keyword evidence="10" id="KW-0472">Membrane</keyword>
<dbReference type="PANTHER" id="PTHR19359">
    <property type="entry name" value="CYTOCHROME B5"/>
    <property type="match status" value="1"/>
</dbReference>
<keyword evidence="3 14" id="KW-0349">Heme</keyword>
<dbReference type="Proteomes" id="UP000887581">
    <property type="component" value="Unplaced"/>
</dbReference>
<evidence type="ECO:0000256" key="3">
    <source>
        <dbReference type="ARBA" id="ARBA00022617"/>
    </source>
</evidence>
<keyword evidence="5 14" id="KW-0479">Metal-binding</keyword>
<feature type="domain" description="Cytochrome b5 heme-binding" evidence="15">
    <location>
        <begin position="4"/>
        <end position="80"/>
    </location>
</feature>
<dbReference type="PANTHER" id="PTHR19359:SF150">
    <property type="entry name" value="CYTOCHROME B5"/>
    <property type="match status" value="1"/>
</dbReference>
<dbReference type="Gene3D" id="3.10.120.10">
    <property type="entry name" value="Cytochrome b5-like heme/steroid binding domain"/>
    <property type="match status" value="1"/>
</dbReference>
<evidence type="ECO:0000313" key="17">
    <source>
        <dbReference type="WBParaSite" id="sdigi.contig365.g7780.t1"/>
    </source>
</evidence>
<comment type="similarity">
    <text evidence="12 14">Belongs to the cytochrome b5 family.</text>
</comment>
<dbReference type="InterPro" id="IPR036400">
    <property type="entry name" value="Cyt_B5-like_heme/steroid_sf"/>
</dbReference>
<dbReference type="SMART" id="SM01117">
    <property type="entry name" value="Cyt-b5"/>
    <property type="match status" value="1"/>
</dbReference>
<keyword evidence="9 14" id="KW-0408">Iron</keyword>
<evidence type="ECO:0000256" key="13">
    <source>
        <dbReference type="ARBA" id="ARBA00039806"/>
    </source>
</evidence>
<evidence type="ECO:0000256" key="14">
    <source>
        <dbReference type="RuleBase" id="RU362121"/>
    </source>
</evidence>
<dbReference type="PROSITE" id="PS50255">
    <property type="entry name" value="CYTOCHROME_B5_2"/>
    <property type="match status" value="1"/>
</dbReference>
<comment type="subcellular location">
    <subcellularLocation>
        <location evidence="1">Endoplasmic reticulum membrane</location>
        <topology evidence="1">Single-pass membrane protein</topology>
        <orientation evidence="1">Cytoplasmic side</orientation>
    </subcellularLocation>
    <subcellularLocation>
        <location evidence="11">Microsome membrane</location>
        <topology evidence="11">Single-pass membrane protein</topology>
        <orientation evidence="11">Cytoplasmic side</orientation>
    </subcellularLocation>
</comment>
<evidence type="ECO:0000256" key="9">
    <source>
        <dbReference type="ARBA" id="ARBA00023004"/>
    </source>
</evidence>
<dbReference type="GO" id="GO:0020037">
    <property type="term" value="F:heme binding"/>
    <property type="evidence" value="ECO:0007669"/>
    <property type="project" value="UniProtKB-UniRule"/>
</dbReference>
<evidence type="ECO:0000256" key="8">
    <source>
        <dbReference type="ARBA" id="ARBA00022982"/>
    </source>
</evidence>
<keyword evidence="2" id="KW-0813">Transport</keyword>
<keyword evidence="4" id="KW-0812">Transmembrane</keyword>
<dbReference type="GO" id="GO:0005789">
    <property type="term" value="C:endoplasmic reticulum membrane"/>
    <property type="evidence" value="ECO:0007669"/>
    <property type="project" value="UniProtKB-SubCell"/>
</dbReference>
<dbReference type="GO" id="GO:0046872">
    <property type="term" value="F:metal ion binding"/>
    <property type="evidence" value="ECO:0007669"/>
    <property type="project" value="UniProtKB-UniRule"/>
</dbReference>
<evidence type="ECO:0000256" key="6">
    <source>
        <dbReference type="ARBA" id="ARBA00022824"/>
    </source>
</evidence>
<dbReference type="InterPro" id="IPR001199">
    <property type="entry name" value="Cyt_B5-like_heme/steroid-bd"/>
</dbReference>
<protein>
    <recommendedName>
        <fullName evidence="13">Cytochrome b5</fullName>
    </recommendedName>
</protein>
<name>A0A915PRI2_9BILA</name>
<dbReference type="SUPFAM" id="SSF55856">
    <property type="entry name" value="Cytochrome b5-like heme/steroid binding domain"/>
    <property type="match status" value="1"/>
</dbReference>
<evidence type="ECO:0000256" key="4">
    <source>
        <dbReference type="ARBA" id="ARBA00022692"/>
    </source>
</evidence>
<dbReference type="InterPro" id="IPR018506">
    <property type="entry name" value="Cyt_B5_heme-BS"/>
</dbReference>
<keyword evidence="6" id="KW-0256">Endoplasmic reticulum</keyword>
<dbReference type="Pfam" id="PF00173">
    <property type="entry name" value="Cyt-b5"/>
    <property type="match status" value="1"/>
</dbReference>
<evidence type="ECO:0000256" key="5">
    <source>
        <dbReference type="ARBA" id="ARBA00022723"/>
    </source>
</evidence>
<accession>A0A915PRI2</accession>
<evidence type="ECO:0000313" key="16">
    <source>
        <dbReference type="Proteomes" id="UP000887581"/>
    </source>
</evidence>
<evidence type="ECO:0000256" key="10">
    <source>
        <dbReference type="ARBA" id="ARBA00023136"/>
    </source>
</evidence>
<dbReference type="FunFam" id="3.10.120.10:FF:000002">
    <property type="entry name" value="Cytochrome b5 type B"/>
    <property type="match status" value="1"/>
</dbReference>